<accession>A0ACC8EN59</accession>
<protein>
    <submittedName>
        <fullName evidence="1">Uncharacterized protein</fullName>
    </submittedName>
</protein>
<reference evidence="1 2" key="1">
    <citation type="journal article" date="2016" name="Nat. Commun.">
        <title>Ectomycorrhizal ecology is imprinted in the genome of the dominant symbiotic fungus Cenococcum geophilum.</title>
        <authorList>
            <consortium name="DOE Joint Genome Institute"/>
            <person name="Peter M."/>
            <person name="Kohler A."/>
            <person name="Ohm R.A."/>
            <person name="Kuo A."/>
            <person name="Krutzmann J."/>
            <person name="Morin E."/>
            <person name="Arend M."/>
            <person name="Barry K.W."/>
            <person name="Binder M."/>
            <person name="Choi C."/>
            <person name="Clum A."/>
            <person name="Copeland A."/>
            <person name="Grisel N."/>
            <person name="Haridas S."/>
            <person name="Kipfer T."/>
            <person name="LaButti K."/>
            <person name="Lindquist E."/>
            <person name="Lipzen A."/>
            <person name="Maire R."/>
            <person name="Meier B."/>
            <person name="Mihaltcheva S."/>
            <person name="Molinier V."/>
            <person name="Murat C."/>
            <person name="Poggeler S."/>
            <person name="Quandt C.A."/>
            <person name="Sperisen C."/>
            <person name="Tritt A."/>
            <person name="Tisserant E."/>
            <person name="Crous P.W."/>
            <person name="Henrissat B."/>
            <person name="Nehls U."/>
            <person name="Egli S."/>
            <person name="Spatafora J.W."/>
            <person name="Grigoriev I.V."/>
            <person name="Martin F.M."/>
        </authorList>
    </citation>
    <scope>NUCLEOTIDE SEQUENCE [LARGE SCALE GENOMIC DNA]</scope>
    <source>
        <strain evidence="1 2">1.58</strain>
    </source>
</reference>
<sequence>MPRHTKCLLFDIFYLMRERKKEKKTCDASFSCPTGEARQNLLASPGRYGAGDLPAHRKNHARPATHRMFLSNQKPKTIVAPAKNLIAAGTGQGGIVGRGVVQHQAVEDFALHGMGKREKGKKRLRCRESHGFVALGRWRLWALTVEKCGPRVR</sequence>
<gene>
    <name evidence="1" type="ORF">K441DRAFT_354687</name>
</gene>
<organism evidence="1 2">
    <name type="scientific">Cenococcum geophilum 1.58</name>
    <dbReference type="NCBI Taxonomy" id="794803"/>
    <lineage>
        <taxon>Eukaryota</taxon>
        <taxon>Fungi</taxon>
        <taxon>Dikarya</taxon>
        <taxon>Ascomycota</taxon>
        <taxon>Pezizomycotina</taxon>
        <taxon>Dothideomycetes</taxon>
        <taxon>Pleosporomycetidae</taxon>
        <taxon>Gloniales</taxon>
        <taxon>Gloniaceae</taxon>
        <taxon>Cenococcum</taxon>
    </lineage>
</organism>
<keyword evidence="2" id="KW-1185">Reference proteome</keyword>
<evidence type="ECO:0000313" key="2">
    <source>
        <dbReference type="Proteomes" id="UP000250078"/>
    </source>
</evidence>
<name>A0ACC8EN59_9PEZI</name>
<proteinExistence type="predicted"/>
<evidence type="ECO:0000313" key="1">
    <source>
        <dbReference type="EMBL" id="OCK87517.1"/>
    </source>
</evidence>
<dbReference type="EMBL" id="KV748260">
    <property type="protein sequence ID" value="OCK87517.1"/>
    <property type="molecule type" value="Genomic_DNA"/>
</dbReference>
<dbReference type="Proteomes" id="UP000250078">
    <property type="component" value="Unassembled WGS sequence"/>
</dbReference>